<gene>
    <name evidence="2" type="ORF">PG997_006776</name>
</gene>
<evidence type="ECO:0000313" key="2">
    <source>
        <dbReference type="EMBL" id="KAK8085505.1"/>
    </source>
</evidence>
<name>A0ABR1WRT9_9PEZI</name>
<dbReference type="GeneID" id="92044151"/>
<evidence type="ECO:0000256" key="1">
    <source>
        <dbReference type="SAM" id="MobiDB-lite"/>
    </source>
</evidence>
<accession>A0ABR1WRT9</accession>
<proteinExistence type="predicted"/>
<sequence>MIVAPDVLMHQSLNADSEYRFRQAARQLETEVEWMTRFILKHQLRVRFHAIPKGMGDCRSGRLLVQSSDDGTGDDGISLAIVSMNSTDALPSRGESPGDDIRLTMGSCSPSR</sequence>
<protein>
    <submittedName>
        <fullName evidence="2">Uncharacterized protein</fullName>
    </submittedName>
</protein>
<comment type="caution">
    <text evidence="2">The sequence shown here is derived from an EMBL/GenBank/DDBJ whole genome shotgun (WGS) entry which is preliminary data.</text>
</comment>
<dbReference type="EMBL" id="JAQQWN010000005">
    <property type="protein sequence ID" value="KAK8085505.1"/>
    <property type="molecule type" value="Genomic_DNA"/>
</dbReference>
<evidence type="ECO:0000313" key="3">
    <source>
        <dbReference type="Proteomes" id="UP001433268"/>
    </source>
</evidence>
<reference evidence="2 3" key="1">
    <citation type="submission" date="2023-01" db="EMBL/GenBank/DDBJ databases">
        <title>Analysis of 21 Apiospora genomes using comparative genomics revels a genus with tremendous synthesis potential of carbohydrate active enzymes and secondary metabolites.</title>
        <authorList>
            <person name="Sorensen T."/>
        </authorList>
    </citation>
    <scope>NUCLEOTIDE SEQUENCE [LARGE SCALE GENOMIC DNA]</scope>
    <source>
        <strain evidence="2 3">CBS 114990</strain>
    </source>
</reference>
<dbReference type="RefSeq" id="XP_066670014.1">
    <property type="nucleotide sequence ID" value="XM_066811091.1"/>
</dbReference>
<keyword evidence="3" id="KW-1185">Reference proteome</keyword>
<organism evidence="2 3">
    <name type="scientific">Apiospora hydei</name>
    <dbReference type="NCBI Taxonomy" id="1337664"/>
    <lineage>
        <taxon>Eukaryota</taxon>
        <taxon>Fungi</taxon>
        <taxon>Dikarya</taxon>
        <taxon>Ascomycota</taxon>
        <taxon>Pezizomycotina</taxon>
        <taxon>Sordariomycetes</taxon>
        <taxon>Xylariomycetidae</taxon>
        <taxon>Amphisphaeriales</taxon>
        <taxon>Apiosporaceae</taxon>
        <taxon>Apiospora</taxon>
    </lineage>
</organism>
<dbReference type="Proteomes" id="UP001433268">
    <property type="component" value="Unassembled WGS sequence"/>
</dbReference>
<feature type="region of interest" description="Disordered" evidence="1">
    <location>
        <begin position="88"/>
        <end position="112"/>
    </location>
</feature>